<comment type="caution">
    <text evidence="2">The sequence shown here is derived from an EMBL/GenBank/DDBJ whole genome shotgun (WGS) entry which is preliminary data.</text>
</comment>
<organism evidence="2 3">
    <name type="scientific">Mycobacterium asiaticum</name>
    <dbReference type="NCBI Taxonomy" id="1790"/>
    <lineage>
        <taxon>Bacteria</taxon>
        <taxon>Bacillati</taxon>
        <taxon>Actinomycetota</taxon>
        <taxon>Actinomycetes</taxon>
        <taxon>Mycobacteriales</taxon>
        <taxon>Mycobacteriaceae</taxon>
        <taxon>Mycobacterium</taxon>
    </lineage>
</organism>
<dbReference type="STRING" id="1790.A5645_16505"/>
<dbReference type="EMBL" id="LZKQ01000071">
    <property type="protein sequence ID" value="OBI88618.1"/>
    <property type="molecule type" value="Genomic_DNA"/>
</dbReference>
<reference evidence="2 3" key="1">
    <citation type="submission" date="2016-06" db="EMBL/GenBank/DDBJ databases">
        <authorList>
            <person name="Kjaerup R.B."/>
            <person name="Dalgaard T.S."/>
            <person name="Juul-Madsen H.R."/>
        </authorList>
    </citation>
    <scope>NUCLEOTIDE SEQUENCE [LARGE SCALE GENOMIC DNA]</scope>
    <source>
        <strain evidence="2 3">1081914.2</strain>
    </source>
</reference>
<evidence type="ECO:0000313" key="3">
    <source>
        <dbReference type="Proteomes" id="UP000093795"/>
    </source>
</evidence>
<feature type="region of interest" description="Disordered" evidence="1">
    <location>
        <begin position="108"/>
        <end position="132"/>
    </location>
</feature>
<evidence type="ECO:0000313" key="2">
    <source>
        <dbReference type="EMBL" id="OBI88618.1"/>
    </source>
</evidence>
<protein>
    <submittedName>
        <fullName evidence="2">Uncharacterized protein</fullName>
    </submittedName>
</protein>
<evidence type="ECO:0000256" key="1">
    <source>
        <dbReference type="SAM" id="MobiDB-lite"/>
    </source>
</evidence>
<dbReference type="AlphaFoldDB" id="A0A1A3CPA4"/>
<name>A0A1A3CPA4_MYCAS</name>
<dbReference type="Proteomes" id="UP000093795">
    <property type="component" value="Unassembled WGS sequence"/>
</dbReference>
<accession>A0A1A3CPA4</accession>
<proteinExistence type="predicted"/>
<gene>
    <name evidence="2" type="ORF">A9X01_15115</name>
</gene>
<sequence>MTGSTGEEHAEDRYFAERTARVGRRVEELRQRRRELAAGRRPTLESAIFAQQRAEDALERARDAHLAAAHRHEELARVHERTANSYQRAAIRGDDGPRYLLQQKADEHWQAAHDSHLRQAEDEAKARQGEQH</sequence>